<evidence type="ECO:0000259" key="1">
    <source>
        <dbReference type="Pfam" id="PF12728"/>
    </source>
</evidence>
<accession>A0A7W5C841</accession>
<comment type="caution">
    <text evidence="2">The sequence shown here is derived from an EMBL/GenBank/DDBJ whole genome shotgun (WGS) entry which is preliminary data.</text>
</comment>
<protein>
    <submittedName>
        <fullName evidence="2">Excisionase family DNA binding protein</fullName>
    </submittedName>
</protein>
<dbReference type="InterPro" id="IPR041657">
    <property type="entry name" value="HTH_17"/>
</dbReference>
<dbReference type="InterPro" id="IPR010093">
    <property type="entry name" value="SinI_DNA-bd"/>
</dbReference>
<dbReference type="NCBIfam" id="TIGR01764">
    <property type="entry name" value="excise"/>
    <property type="match status" value="1"/>
</dbReference>
<dbReference type="GO" id="GO:0003677">
    <property type="term" value="F:DNA binding"/>
    <property type="evidence" value="ECO:0007669"/>
    <property type="project" value="InterPro"/>
</dbReference>
<sequence length="59" mass="6844">MLDNYEDILTVNDLADMLKIGKNTAYQLINTGQIKSVKLGRIHRIPRQNVIDYIIEKSR</sequence>
<evidence type="ECO:0000313" key="2">
    <source>
        <dbReference type="EMBL" id="MBB3152460.1"/>
    </source>
</evidence>
<dbReference type="Proteomes" id="UP000518605">
    <property type="component" value="Unassembled WGS sequence"/>
</dbReference>
<organism evidence="2 3">
    <name type="scientific">Paenibacillus endophyticus</name>
    <dbReference type="NCBI Taxonomy" id="1294268"/>
    <lineage>
        <taxon>Bacteria</taxon>
        <taxon>Bacillati</taxon>
        <taxon>Bacillota</taxon>
        <taxon>Bacilli</taxon>
        <taxon>Bacillales</taxon>
        <taxon>Paenibacillaceae</taxon>
        <taxon>Paenibacillus</taxon>
    </lineage>
</organism>
<evidence type="ECO:0000313" key="3">
    <source>
        <dbReference type="Proteomes" id="UP000518605"/>
    </source>
</evidence>
<name>A0A7W5C841_9BACL</name>
<dbReference type="Pfam" id="PF12728">
    <property type="entry name" value="HTH_17"/>
    <property type="match status" value="1"/>
</dbReference>
<dbReference type="RefSeq" id="WP_183562424.1">
    <property type="nucleotide sequence ID" value="NZ_CBCSLB010000005.1"/>
</dbReference>
<feature type="domain" description="Helix-turn-helix" evidence="1">
    <location>
        <begin position="9"/>
        <end position="56"/>
    </location>
</feature>
<reference evidence="2 3" key="1">
    <citation type="submission" date="2020-08" db="EMBL/GenBank/DDBJ databases">
        <title>Genomic Encyclopedia of Type Strains, Phase III (KMG-III): the genomes of soil and plant-associated and newly described type strains.</title>
        <authorList>
            <person name="Whitman W."/>
        </authorList>
    </citation>
    <scope>NUCLEOTIDE SEQUENCE [LARGE SCALE GENOMIC DNA]</scope>
    <source>
        <strain evidence="2 3">CECT 8234</strain>
    </source>
</reference>
<dbReference type="EMBL" id="JACHXW010000006">
    <property type="protein sequence ID" value="MBB3152460.1"/>
    <property type="molecule type" value="Genomic_DNA"/>
</dbReference>
<keyword evidence="3" id="KW-1185">Reference proteome</keyword>
<dbReference type="AlphaFoldDB" id="A0A7W5C841"/>
<gene>
    <name evidence="2" type="ORF">FHS16_002510</name>
</gene>
<proteinExistence type="predicted"/>